<dbReference type="PANTHER" id="PTHR12886:SF0">
    <property type="entry name" value="GPI MANNOSYLTRANSFERASE 1"/>
    <property type="match status" value="1"/>
</dbReference>
<proteinExistence type="inferred from homology"/>
<evidence type="ECO:0000256" key="9">
    <source>
        <dbReference type="ARBA" id="ARBA00022824"/>
    </source>
</evidence>
<comment type="pathway">
    <text evidence="2 13">Glycolipid biosynthesis; glycosylphosphatidylinositol-anchor biosynthesis.</text>
</comment>
<evidence type="ECO:0000256" key="12">
    <source>
        <dbReference type="ARBA" id="ARBA00025399"/>
    </source>
</evidence>
<dbReference type="GO" id="GO:0005789">
    <property type="term" value="C:endoplasmic reticulum membrane"/>
    <property type="evidence" value="ECO:0007669"/>
    <property type="project" value="UniProtKB-SubCell"/>
</dbReference>
<evidence type="ECO:0000256" key="13">
    <source>
        <dbReference type="RuleBase" id="RU365064"/>
    </source>
</evidence>
<dbReference type="AlphaFoldDB" id="A0AAF0E643"/>
<evidence type="ECO:0000256" key="4">
    <source>
        <dbReference type="ARBA" id="ARBA00013797"/>
    </source>
</evidence>
<evidence type="ECO:0000256" key="3">
    <source>
        <dbReference type="ARBA" id="ARBA00011071"/>
    </source>
</evidence>
<evidence type="ECO:0000256" key="10">
    <source>
        <dbReference type="ARBA" id="ARBA00022989"/>
    </source>
</evidence>
<dbReference type="Proteomes" id="UP001214603">
    <property type="component" value="Chromosome 7"/>
</dbReference>
<protein>
    <recommendedName>
        <fullName evidence="4 13">GPI mannosyltransferase 1</fullName>
        <ecNumber evidence="13">2.4.1.-</ecNumber>
    </recommendedName>
    <alternativeName>
        <fullName evidence="13">GPI mannosyltransferase I</fullName>
    </alternativeName>
</protein>
<keyword evidence="14" id="KW-0732">Signal</keyword>
<feature type="transmembrane region" description="Helical" evidence="13">
    <location>
        <begin position="461"/>
        <end position="477"/>
    </location>
</feature>
<dbReference type="EC" id="2.4.1.-" evidence="13"/>
<keyword evidence="6 13" id="KW-0328">Glycosyltransferase</keyword>
<feature type="chain" id="PRO_5042111696" description="GPI mannosyltransferase 1" evidence="14">
    <location>
        <begin position="33"/>
        <end position="552"/>
    </location>
</feature>
<reference evidence="15" key="1">
    <citation type="submission" date="2023-03" db="EMBL/GenBank/DDBJ databases">
        <title>Mating type loci evolution in Malassezia.</title>
        <authorList>
            <person name="Coelho M.A."/>
        </authorList>
    </citation>
    <scope>NUCLEOTIDE SEQUENCE</scope>
    <source>
        <strain evidence="15">CBS 7876</strain>
    </source>
</reference>
<comment type="subcellular location">
    <subcellularLocation>
        <location evidence="1 13">Endoplasmic reticulum membrane</location>
        <topology evidence="1 13">Multi-pass membrane protein</topology>
    </subcellularLocation>
</comment>
<evidence type="ECO:0000256" key="1">
    <source>
        <dbReference type="ARBA" id="ARBA00004477"/>
    </source>
</evidence>
<name>A0AAF0E643_9BASI</name>
<comment type="caution">
    <text evidence="13">Lacks conserved residue(s) required for the propagation of feature annotation.</text>
</comment>
<dbReference type="GO" id="GO:0051751">
    <property type="term" value="F:alpha-1,4-mannosyltransferase activity"/>
    <property type="evidence" value="ECO:0007669"/>
    <property type="project" value="InterPro"/>
</dbReference>
<feature type="transmembrane region" description="Helical" evidence="13">
    <location>
        <begin position="173"/>
        <end position="190"/>
    </location>
</feature>
<dbReference type="GO" id="GO:0006506">
    <property type="term" value="P:GPI anchor biosynthetic process"/>
    <property type="evidence" value="ECO:0007669"/>
    <property type="project" value="UniProtKB-KW"/>
</dbReference>
<keyword evidence="5 13" id="KW-0337">GPI-anchor biosynthesis</keyword>
<feature type="transmembrane region" description="Helical" evidence="13">
    <location>
        <begin position="283"/>
        <end position="314"/>
    </location>
</feature>
<evidence type="ECO:0000256" key="11">
    <source>
        <dbReference type="ARBA" id="ARBA00023136"/>
    </source>
</evidence>
<evidence type="ECO:0000256" key="5">
    <source>
        <dbReference type="ARBA" id="ARBA00022502"/>
    </source>
</evidence>
<comment type="similarity">
    <text evidence="3 13">Belongs to the PIGM family.</text>
</comment>
<evidence type="ECO:0000256" key="7">
    <source>
        <dbReference type="ARBA" id="ARBA00022679"/>
    </source>
</evidence>
<dbReference type="EMBL" id="CP119940">
    <property type="protein sequence ID" value="WFD04227.1"/>
    <property type="molecule type" value="Genomic_DNA"/>
</dbReference>
<feature type="signal peptide" evidence="14">
    <location>
        <begin position="1"/>
        <end position="32"/>
    </location>
</feature>
<dbReference type="PANTHER" id="PTHR12886">
    <property type="entry name" value="PIG-M MANNOSYLTRANSFERASE"/>
    <property type="match status" value="1"/>
</dbReference>
<comment type="function">
    <text evidence="12 13">Mannosyltransferase involved in glycosylphosphatidylinositol-anchor biosynthesis. Transfers the first alpha-1,4-mannose to GlcN-acyl-PI during GPI precursor assembly. Required for cell wall integrity.</text>
</comment>
<dbReference type="Pfam" id="PF05007">
    <property type="entry name" value="Mannosyl_trans"/>
    <property type="match status" value="1"/>
</dbReference>
<feature type="transmembrane region" description="Helical" evidence="13">
    <location>
        <begin position="230"/>
        <end position="248"/>
    </location>
</feature>
<keyword evidence="9 13" id="KW-0256">Endoplasmic reticulum</keyword>
<evidence type="ECO:0000256" key="6">
    <source>
        <dbReference type="ARBA" id="ARBA00022676"/>
    </source>
</evidence>
<dbReference type="GO" id="GO:1990529">
    <property type="term" value="C:glycosylphosphatidylinositol-mannosyltransferase I complex"/>
    <property type="evidence" value="ECO:0007669"/>
    <property type="project" value="TreeGrafter"/>
</dbReference>
<keyword evidence="10 13" id="KW-1133">Transmembrane helix</keyword>
<evidence type="ECO:0000256" key="2">
    <source>
        <dbReference type="ARBA" id="ARBA00004687"/>
    </source>
</evidence>
<keyword evidence="11 13" id="KW-0472">Membrane</keyword>
<keyword evidence="7 13" id="KW-0808">Transferase</keyword>
<keyword evidence="8 13" id="KW-0812">Transmembrane</keyword>
<evidence type="ECO:0000256" key="8">
    <source>
        <dbReference type="ARBA" id="ARBA00022692"/>
    </source>
</evidence>
<evidence type="ECO:0000256" key="14">
    <source>
        <dbReference type="SAM" id="SignalP"/>
    </source>
</evidence>
<dbReference type="InterPro" id="IPR007704">
    <property type="entry name" value="PIG-M"/>
</dbReference>
<evidence type="ECO:0000313" key="16">
    <source>
        <dbReference type="Proteomes" id="UP001214603"/>
    </source>
</evidence>
<accession>A0AAF0E643</accession>
<keyword evidence="16" id="KW-1185">Reference proteome</keyword>
<sequence>MRVGAWRWTYVALGAALRVALLQWGVWQDAHAVLPYTDVDYVVYNDGARALWSGCRLQDTVDSPLFEAESDLFDEPQLAAKARCARGYVPALARFVLKNDPARGGAGGDAFGDASLFVAATRASYAMMRPLFRTLATLGDPYTRATYRYTPLLALLVAPAHATTWAPPYWGKVLFALTDVLCAVLMWAVIDARATHHAYLARTRAWATHLPGVFWLLNPFPAQIATRGSADSVVIALVLACLALLLRATPEMELVGTHAVPGDEGKAHSSVHDPAQLRVADEAAWYGAAALLALAVHVKLYPVIYGASVLAHLATYRRHAIRILCHIQRPSTYDVLVLGFEFAAVSAMMYALLNLGVWLLWGQPFVRHALLYHVARQDHRHNFSVYFLPTYLARAFDATDAAGPLQALYTLASSPLVSFVPQLLTCAYVGFRLGGRDLVLSCAVQTVVFVALNKVYTSQYFLWYLGFVPVLGTTLAFRSAAHPALLLAVWGAAQGIWLYWAYQLEFRAQDTFVPLWLSSLLLLAMHVYVVQACLTAWTAWRARARTAHQKRE</sequence>
<gene>
    <name evidence="15" type="primary">GPI14</name>
    <name evidence="15" type="ORF">MOBT1_002932</name>
</gene>
<feature type="transmembrane region" description="Helical" evidence="13">
    <location>
        <begin position="514"/>
        <end position="540"/>
    </location>
</feature>
<dbReference type="GO" id="GO:0004376">
    <property type="term" value="F:GPI mannosyltransferase activity"/>
    <property type="evidence" value="ECO:0007669"/>
    <property type="project" value="InterPro"/>
</dbReference>
<organism evidence="15 16">
    <name type="scientific">Malassezia obtusa</name>
    <dbReference type="NCBI Taxonomy" id="76774"/>
    <lineage>
        <taxon>Eukaryota</taxon>
        <taxon>Fungi</taxon>
        <taxon>Dikarya</taxon>
        <taxon>Basidiomycota</taxon>
        <taxon>Ustilaginomycotina</taxon>
        <taxon>Malasseziomycetes</taxon>
        <taxon>Malasseziales</taxon>
        <taxon>Malasseziaceae</taxon>
        <taxon>Malassezia</taxon>
    </lineage>
</organism>
<evidence type="ECO:0000313" key="15">
    <source>
        <dbReference type="EMBL" id="WFD04227.1"/>
    </source>
</evidence>
<feature type="transmembrane region" description="Helical" evidence="13">
    <location>
        <begin position="335"/>
        <end position="361"/>
    </location>
</feature>